<keyword evidence="9 11" id="KW-0406">Ion transport</keyword>
<keyword evidence="6 11" id="KW-0067">ATP-binding</keyword>
<keyword evidence="3 11" id="KW-0633">Potassium transport</keyword>
<keyword evidence="2 11" id="KW-1003">Cell membrane</keyword>
<evidence type="ECO:0000256" key="2">
    <source>
        <dbReference type="ARBA" id="ARBA00022475"/>
    </source>
</evidence>
<comment type="function">
    <text evidence="11">Part of the high-affinity ATP-driven potassium transport (or Kdp) system, which catalyzes the hydrolysis of ATP coupled with the electrogenic transport of potassium into the cytoplasm. This subunit acts as a catalytic chaperone that increases the ATP-binding affinity of the ATP-hydrolyzing subunit KdpB by the formation of a transient KdpB/KdpC/ATP ternary complex.</text>
</comment>
<organism evidence="12 13">
    <name type="scientific">Anabaenopsis arnoldii</name>
    <dbReference type="NCBI Taxonomy" id="2152938"/>
    <lineage>
        <taxon>Bacteria</taxon>
        <taxon>Bacillati</taxon>
        <taxon>Cyanobacteriota</taxon>
        <taxon>Cyanophyceae</taxon>
        <taxon>Nostocales</taxon>
        <taxon>Nodulariaceae</taxon>
        <taxon>Anabaenopsis</taxon>
    </lineage>
</organism>
<dbReference type="HAMAP" id="MF_00276">
    <property type="entry name" value="KdpC"/>
    <property type="match status" value="1"/>
</dbReference>
<dbReference type="Proteomes" id="UP001212499">
    <property type="component" value="Unassembled WGS sequence"/>
</dbReference>
<dbReference type="NCBIfam" id="TIGR00681">
    <property type="entry name" value="kdpC"/>
    <property type="match status" value="1"/>
</dbReference>
<dbReference type="RefSeq" id="WP_271732940.1">
    <property type="nucleotide sequence ID" value="NZ_JANQDP010000106.1"/>
</dbReference>
<evidence type="ECO:0000256" key="6">
    <source>
        <dbReference type="ARBA" id="ARBA00022840"/>
    </source>
</evidence>
<comment type="similarity">
    <text evidence="11">Belongs to the KdpC family.</text>
</comment>
<evidence type="ECO:0000313" key="12">
    <source>
        <dbReference type="EMBL" id="MDB9539891.1"/>
    </source>
</evidence>
<proteinExistence type="inferred from homology"/>
<keyword evidence="13" id="KW-1185">Reference proteome</keyword>
<sequence>MNFIRETITAFRMTLVLWLLTAIIYPLGILVIGQAFFPFEANGSVMVNLDTQPIGSALIGQTFTSEGYFHGRPSSVRYSQGKQASPTGISGGSNFAPSNPALLERILERATELQEENIQPLADLIYASGSGLDPHISLRAARQQLSRVALARDVKEDEIIRLISRYTDNRFLGVFGEPGVNVLRLNYALDLQDINSQ</sequence>
<evidence type="ECO:0000256" key="9">
    <source>
        <dbReference type="ARBA" id="ARBA00023065"/>
    </source>
</evidence>
<protein>
    <recommendedName>
        <fullName evidence="11">Potassium-transporting ATPase KdpC subunit</fullName>
    </recommendedName>
    <alternativeName>
        <fullName evidence="11">ATP phosphohydrolase [potassium-transporting] C chain</fullName>
    </alternativeName>
    <alternativeName>
        <fullName evidence="11">Potassium-binding and translocating subunit C</fullName>
    </alternativeName>
    <alternativeName>
        <fullName evidence="11">Potassium-translocating ATPase C chain</fullName>
    </alternativeName>
</protein>
<feature type="transmembrane region" description="Helical" evidence="11">
    <location>
        <begin position="15"/>
        <end position="37"/>
    </location>
</feature>
<evidence type="ECO:0000256" key="7">
    <source>
        <dbReference type="ARBA" id="ARBA00022958"/>
    </source>
</evidence>
<evidence type="ECO:0000313" key="13">
    <source>
        <dbReference type="Proteomes" id="UP001212499"/>
    </source>
</evidence>
<evidence type="ECO:0000256" key="11">
    <source>
        <dbReference type="HAMAP-Rule" id="MF_00276"/>
    </source>
</evidence>
<evidence type="ECO:0000256" key="8">
    <source>
        <dbReference type="ARBA" id="ARBA00022989"/>
    </source>
</evidence>
<evidence type="ECO:0000256" key="5">
    <source>
        <dbReference type="ARBA" id="ARBA00022741"/>
    </source>
</evidence>
<dbReference type="Pfam" id="PF02669">
    <property type="entry name" value="KdpC"/>
    <property type="match status" value="1"/>
</dbReference>
<keyword evidence="8 11" id="KW-1133">Transmembrane helix</keyword>
<dbReference type="InterPro" id="IPR003820">
    <property type="entry name" value="KdpC"/>
</dbReference>
<comment type="subunit">
    <text evidence="11">The system is composed of three essential subunits: KdpA, KdpB and KdpC.</text>
</comment>
<gene>
    <name evidence="11 12" type="primary">kdpC</name>
    <name evidence="12" type="ORF">PN457_09495</name>
</gene>
<dbReference type="EMBL" id="JAQMUH010000104">
    <property type="protein sequence ID" value="MDB9539891.1"/>
    <property type="molecule type" value="Genomic_DNA"/>
</dbReference>
<accession>A0ABT5ARH9</accession>
<comment type="caution">
    <text evidence="12">The sequence shown here is derived from an EMBL/GenBank/DDBJ whole genome shotgun (WGS) entry which is preliminary data.</text>
</comment>
<keyword evidence="7 11" id="KW-0630">Potassium</keyword>
<evidence type="ECO:0000256" key="4">
    <source>
        <dbReference type="ARBA" id="ARBA00022692"/>
    </source>
</evidence>
<keyword evidence="4 11" id="KW-0812">Transmembrane</keyword>
<evidence type="ECO:0000256" key="3">
    <source>
        <dbReference type="ARBA" id="ARBA00022538"/>
    </source>
</evidence>
<dbReference type="PIRSF" id="PIRSF001296">
    <property type="entry name" value="K_ATPase_KdpC"/>
    <property type="match status" value="1"/>
</dbReference>
<reference evidence="12 13" key="1">
    <citation type="submission" date="2023-01" db="EMBL/GenBank/DDBJ databases">
        <title>Genomes from the Australian National Cyanobacteria Reference Collection.</title>
        <authorList>
            <person name="Willis A."/>
            <person name="Lee E.M.F."/>
        </authorList>
    </citation>
    <scope>NUCLEOTIDE SEQUENCE [LARGE SCALE GENOMIC DNA]</scope>
    <source>
        <strain evidence="12 13">CS-1033</strain>
    </source>
</reference>
<comment type="subcellular location">
    <subcellularLocation>
        <location evidence="11">Cell membrane</location>
        <topology evidence="11">Single-pass membrane protein</topology>
    </subcellularLocation>
</comment>
<dbReference type="PANTHER" id="PTHR30042">
    <property type="entry name" value="POTASSIUM-TRANSPORTING ATPASE C CHAIN"/>
    <property type="match status" value="1"/>
</dbReference>
<keyword evidence="1 11" id="KW-0813">Transport</keyword>
<dbReference type="PANTHER" id="PTHR30042:SF2">
    <property type="entry name" value="POTASSIUM-TRANSPORTING ATPASE KDPC SUBUNIT"/>
    <property type="match status" value="1"/>
</dbReference>
<dbReference type="NCBIfam" id="NF010607">
    <property type="entry name" value="PRK14003.1"/>
    <property type="match status" value="1"/>
</dbReference>
<evidence type="ECO:0000256" key="10">
    <source>
        <dbReference type="ARBA" id="ARBA00023136"/>
    </source>
</evidence>
<keyword evidence="5 11" id="KW-0547">Nucleotide-binding</keyword>
<evidence type="ECO:0000256" key="1">
    <source>
        <dbReference type="ARBA" id="ARBA00022448"/>
    </source>
</evidence>
<keyword evidence="10 11" id="KW-0472">Membrane</keyword>
<name>A0ABT5ARH9_9CYAN</name>